<dbReference type="EMBL" id="OIVN01005374">
    <property type="protein sequence ID" value="SPD22165.1"/>
    <property type="molecule type" value="Genomic_DNA"/>
</dbReference>
<evidence type="ECO:0000256" key="1">
    <source>
        <dbReference type="SAM" id="MobiDB-lite"/>
    </source>
</evidence>
<evidence type="ECO:0000313" key="2">
    <source>
        <dbReference type="EMBL" id="SPD22165.1"/>
    </source>
</evidence>
<feature type="compositionally biased region" description="Polar residues" evidence="1">
    <location>
        <begin position="1"/>
        <end position="13"/>
    </location>
</feature>
<reference evidence="2" key="1">
    <citation type="submission" date="2018-02" db="EMBL/GenBank/DDBJ databases">
        <authorList>
            <person name="Cohen D.B."/>
            <person name="Kent A.D."/>
        </authorList>
    </citation>
    <scope>NUCLEOTIDE SEQUENCE</scope>
</reference>
<feature type="region of interest" description="Disordered" evidence="1">
    <location>
        <begin position="1"/>
        <end position="21"/>
    </location>
</feature>
<name>A0A2N9ICZ3_FAGSY</name>
<gene>
    <name evidence="2" type="ORF">FSB_LOCUS50047</name>
</gene>
<sequence length="183" mass="20283">MIPSKSPSPSNNGRLGHGNGPKTTVRATAFIPRAQDLICKAPSYYLLSLFSLKKFLSHLSPHQKFFLPLLHPSPRASSELAILQTPTSKFKLVDEATSETINMETEGPNWGLINAEEISEMKIVKAIKKNLWWLGLCKLCGRRGCGWGGEKNGVWWLGLYELCRRLGCGWGGEQKVDVVVGFV</sequence>
<accession>A0A2N9ICZ3</accession>
<organism evidence="2">
    <name type="scientific">Fagus sylvatica</name>
    <name type="common">Beechnut</name>
    <dbReference type="NCBI Taxonomy" id="28930"/>
    <lineage>
        <taxon>Eukaryota</taxon>
        <taxon>Viridiplantae</taxon>
        <taxon>Streptophyta</taxon>
        <taxon>Embryophyta</taxon>
        <taxon>Tracheophyta</taxon>
        <taxon>Spermatophyta</taxon>
        <taxon>Magnoliopsida</taxon>
        <taxon>eudicotyledons</taxon>
        <taxon>Gunneridae</taxon>
        <taxon>Pentapetalae</taxon>
        <taxon>rosids</taxon>
        <taxon>fabids</taxon>
        <taxon>Fagales</taxon>
        <taxon>Fagaceae</taxon>
        <taxon>Fagus</taxon>
    </lineage>
</organism>
<protein>
    <submittedName>
        <fullName evidence="2">Uncharacterized protein</fullName>
    </submittedName>
</protein>
<dbReference type="AlphaFoldDB" id="A0A2N9ICZ3"/>
<proteinExistence type="predicted"/>